<keyword evidence="1" id="KW-0812">Transmembrane</keyword>
<dbReference type="InterPro" id="IPR012373">
    <property type="entry name" value="Ferrdict_sens_TM"/>
</dbReference>
<dbReference type="OrthoDB" id="625980at2"/>
<keyword evidence="1" id="KW-1133">Transmembrane helix</keyword>
<evidence type="ECO:0000259" key="3">
    <source>
        <dbReference type="Pfam" id="PF16344"/>
    </source>
</evidence>
<feature type="transmembrane region" description="Helical" evidence="1">
    <location>
        <begin position="76"/>
        <end position="95"/>
    </location>
</feature>
<dbReference type="GO" id="GO:0016989">
    <property type="term" value="F:sigma factor antagonist activity"/>
    <property type="evidence" value="ECO:0007669"/>
    <property type="project" value="TreeGrafter"/>
</dbReference>
<dbReference type="RefSeq" id="WP_146781208.1">
    <property type="nucleotide sequence ID" value="NZ_CP042434.1"/>
</dbReference>
<dbReference type="PANTHER" id="PTHR30273:SF2">
    <property type="entry name" value="PROTEIN FECR"/>
    <property type="match status" value="1"/>
</dbReference>
<evidence type="ECO:0000313" key="4">
    <source>
        <dbReference type="EMBL" id="QEC71822.1"/>
    </source>
</evidence>
<feature type="domain" description="FecR protein" evidence="2">
    <location>
        <begin position="178"/>
        <end position="272"/>
    </location>
</feature>
<protein>
    <submittedName>
        <fullName evidence="4">DUF4974 domain-containing protein</fullName>
    </submittedName>
</protein>
<dbReference type="Pfam" id="PF04773">
    <property type="entry name" value="FecR"/>
    <property type="match status" value="1"/>
</dbReference>
<dbReference type="PIRSF" id="PIRSF018266">
    <property type="entry name" value="FecR"/>
    <property type="match status" value="1"/>
</dbReference>
<dbReference type="Gene3D" id="3.55.50.30">
    <property type="match status" value="1"/>
</dbReference>
<proteinExistence type="predicted"/>
<keyword evidence="1" id="KW-0472">Membrane</keyword>
<dbReference type="Proteomes" id="UP000321291">
    <property type="component" value="Chromosome"/>
</dbReference>
<dbReference type="Pfam" id="PF16344">
    <property type="entry name" value="FecR_C"/>
    <property type="match status" value="1"/>
</dbReference>
<dbReference type="PANTHER" id="PTHR30273">
    <property type="entry name" value="PERIPLASMIC SIGNAL SENSOR AND SIGMA FACTOR ACTIVATOR FECR-RELATED"/>
    <property type="match status" value="1"/>
</dbReference>
<gene>
    <name evidence="4" type="ORF">FSB73_09240</name>
</gene>
<keyword evidence="5" id="KW-1185">Reference proteome</keyword>
<sequence>MENLAENIVTLVDKILTHQATDDQLATYLHWYSTLPDTDVFATMTTEQSRIKEAAILATIQTTIHRKRRKRMIQKVSLAAAVLTLVLGLSGYFWLYKPDSNKTATTLQSIKIHEIGPGGNHATLTLSNGKKLSLDLLSVGAIANQNGSEVSKKDSGLLTYSASSNNNPLVGTSIHYNTLATPRGGQYQVVLSDGTKVWLNAASSIKYPTSFVGSERSVSITGEAYFEVAHNSHKPFTVSVNGMHIKVLGTHFNVNGYGDDGVTRTTLLQGAIQISRGTNHKIIAPGQQAAVKANTETITISKVNAQDMIAWTKGFLLLQDNNVQDFMTQLSRWYNVDIEYKGKVPTKLLGGVIGRNNNLSDVLSALEASGIHAKLTGRKIIITSK</sequence>
<dbReference type="FunFam" id="2.60.120.1440:FF:000001">
    <property type="entry name" value="Putative anti-sigma factor"/>
    <property type="match status" value="1"/>
</dbReference>
<dbReference type="AlphaFoldDB" id="A0A5B8VLI3"/>
<dbReference type="InterPro" id="IPR032508">
    <property type="entry name" value="FecR_C"/>
</dbReference>
<accession>A0A5B8VLI3</accession>
<dbReference type="Gene3D" id="2.60.120.1440">
    <property type="match status" value="1"/>
</dbReference>
<evidence type="ECO:0000313" key="5">
    <source>
        <dbReference type="Proteomes" id="UP000321291"/>
    </source>
</evidence>
<feature type="domain" description="Protein FecR C-terminal" evidence="3">
    <location>
        <begin position="317"/>
        <end position="382"/>
    </location>
</feature>
<name>A0A5B8VLI3_9BACT</name>
<organism evidence="4 5">
    <name type="scientific">Arachidicoccus ginsenosidivorans</name>
    <dbReference type="NCBI Taxonomy" id="496057"/>
    <lineage>
        <taxon>Bacteria</taxon>
        <taxon>Pseudomonadati</taxon>
        <taxon>Bacteroidota</taxon>
        <taxon>Chitinophagia</taxon>
        <taxon>Chitinophagales</taxon>
        <taxon>Chitinophagaceae</taxon>
        <taxon>Arachidicoccus</taxon>
    </lineage>
</organism>
<dbReference type="EMBL" id="CP042434">
    <property type="protein sequence ID" value="QEC71822.1"/>
    <property type="molecule type" value="Genomic_DNA"/>
</dbReference>
<evidence type="ECO:0000259" key="2">
    <source>
        <dbReference type="Pfam" id="PF04773"/>
    </source>
</evidence>
<dbReference type="KEGG" id="agi:FSB73_09240"/>
<evidence type="ECO:0000256" key="1">
    <source>
        <dbReference type="SAM" id="Phobius"/>
    </source>
</evidence>
<reference evidence="4 5" key="1">
    <citation type="journal article" date="2017" name="Int. J. Syst. Evol. Microbiol.">
        <title>Arachidicoccus ginsenosidivorans sp. nov., with ginsenoside-converting activity isolated from ginseng cultivating soil.</title>
        <authorList>
            <person name="Siddiqi M.Z."/>
            <person name="Aslam Z."/>
            <person name="Im W.T."/>
        </authorList>
    </citation>
    <scope>NUCLEOTIDE SEQUENCE [LARGE SCALE GENOMIC DNA]</scope>
    <source>
        <strain evidence="4 5">Gsoil 809</strain>
    </source>
</reference>
<dbReference type="InterPro" id="IPR006860">
    <property type="entry name" value="FecR"/>
</dbReference>